<dbReference type="EMBL" id="KV454290">
    <property type="protein sequence ID" value="ODQ75974.1"/>
    <property type="molecule type" value="Genomic_DNA"/>
</dbReference>
<dbReference type="OrthoDB" id="2333384at2759"/>
<dbReference type="InterPro" id="IPR011021">
    <property type="entry name" value="Arrestin-like_N"/>
</dbReference>
<gene>
    <name evidence="2" type="ORF">LIPSTDRAFT_68658</name>
</gene>
<keyword evidence="3" id="KW-1185">Reference proteome</keyword>
<sequence>MPKLVLNVDNPVVSVGNPLSGTVQLRLEKPTALDDIKIQFKGVSMTQTMPSSSRYAGVDFNNLDGSLIDAFGSVSVSGNGEKHTHVNIIVSLFQHPKGTELPAGEHIFPFIVNVPEFSQCGCSVRVKEYFKNISIVGSSWKCEPTRSPSGYSDILLPPSLKRNNFRQIDYKLVAIADRPKFYNWNMSKSAPITVISASLVHAQDPNWNIPTPKKRVSRVYTNSAKSRKLPNSYFVPGALPKASGAMKLVSLGTRITFVDVPAVIEIELDRSNMLVFDKLCPRLYITVQVDDMSRISGILSLTLKSLIITMRARDSGFSNRHRFASEPGDLLCFKTDMSVPLEPLTNSGPARFRIDGKVIPDGIDISHCVPDFRIIGLTHTHEVHVAARVSYNGGGTNLMEVSVPIVLQSGVDYDLDTDCILPPRYNLADCIVQPQSNDTGTEKDNFFD</sequence>
<feature type="domain" description="Arrestin-like N-terminal" evidence="1">
    <location>
        <begin position="7"/>
        <end position="196"/>
    </location>
</feature>
<accession>A0A1E3QET0</accession>
<protein>
    <recommendedName>
        <fullName evidence="1">Arrestin-like N-terminal domain-containing protein</fullName>
    </recommendedName>
</protein>
<organism evidence="2 3">
    <name type="scientific">Lipomyces starkeyi NRRL Y-11557</name>
    <dbReference type="NCBI Taxonomy" id="675824"/>
    <lineage>
        <taxon>Eukaryota</taxon>
        <taxon>Fungi</taxon>
        <taxon>Dikarya</taxon>
        <taxon>Ascomycota</taxon>
        <taxon>Saccharomycotina</taxon>
        <taxon>Lipomycetes</taxon>
        <taxon>Lipomycetales</taxon>
        <taxon>Lipomycetaceae</taxon>
        <taxon>Lipomyces</taxon>
    </lineage>
</organism>
<evidence type="ECO:0000313" key="3">
    <source>
        <dbReference type="Proteomes" id="UP000094385"/>
    </source>
</evidence>
<name>A0A1E3QET0_LIPST</name>
<evidence type="ECO:0000259" key="1">
    <source>
        <dbReference type="Pfam" id="PF00339"/>
    </source>
</evidence>
<feature type="non-terminal residue" evidence="2">
    <location>
        <position position="448"/>
    </location>
</feature>
<reference evidence="2 3" key="1">
    <citation type="journal article" date="2016" name="Proc. Natl. Acad. Sci. U.S.A.">
        <title>Comparative genomics of biotechnologically important yeasts.</title>
        <authorList>
            <person name="Riley R."/>
            <person name="Haridas S."/>
            <person name="Wolfe K.H."/>
            <person name="Lopes M.R."/>
            <person name="Hittinger C.T."/>
            <person name="Goeker M."/>
            <person name="Salamov A.A."/>
            <person name="Wisecaver J.H."/>
            <person name="Long T.M."/>
            <person name="Calvey C.H."/>
            <person name="Aerts A.L."/>
            <person name="Barry K.W."/>
            <person name="Choi C."/>
            <person name="Clum A."/>
            <person name="Coughlan A.Y."/>
            <person name="Deshpande S."/>
            <person name="Douglass A.P."/>
            <person name="Hanson S.J."/>
            <person name="Klenk H.-P."/>
            <person name="LaButti K.M."/>
            <person name="Lapidus A."/>
            <person name="Lindquist E.A."/>
            <person name="Lipzen A.M."/>
            <person name="Meier-Kolthoff J.P."/>
            <person name="Ohm R.A."/>
            <person name="Otillar R.P."/>
            <person name="Pangilinan J.L."/>
            <person name="Peng Y."/>
            <person name="Rokas A."/>
            <person name="Rosa C.A."/>
            <person name="Scheuner C."/>
            <person name="Sibirny A.A."/>
            <person name="Slot J.C."/>
            <person name="Stielow J.B."/>
            <person name="Sun H."/>
            <person name="Kurtzman C.P."/>
            <person name="Blackwell M."/>
            <person name="Grigoriev I.V."/>
            <person name="Jeffries T.W."/>
        </authorList>
    </citation>
    <scope>NUCLEOTIDE SEQUENCE [LARGE SCALE GENOMIC DNA]</scope>
    <source>
        <strain evidence="2 3">NRRL Y-11557</strain>
    </source>
</reference>
<dbReference type="Pfam" id="PF00339">
    <property type="entry name" value="Arrestin_N"/>
    <property type="match status" value="1"/>
</dbReference>
<dbReference type="Proteomes" id="UP000094385">
    <property type="component" value="Unassembled WGS sequence"/>
</dbReference>
<proteinExistence type="predicted"/>
<dbReference type="InterPro" id="IPR014752">
    <property type="entry name" value="Arrestin-like_C"/>
</dbReference>
<evidence type="ECO:0000313" key="2">
    <source>
        <dbReference type="EMBL" id="ODQ75974.1"/>
    </source>
</evidence>
<dbReference type="AlphaFoldDB" id="A0A1E3QET0"/>
<dbReference type="Gene3D" id="2.60.40.640">
    <property type="match status" value="1"/>
</dbReference>